<proteinExistence type="predicted"/>
<dbReference type="RefSeq" id="WP_089004180.1">
    <property type="nucleotide sequence ID" value="NZ_LT607752.1"/>
</dbReference>
<accession>A0A1C5KDL1</accession>
<dbReference type="EMBL" id="LT607752">
    <property type="protein sequence ID" value="SCG80649.1"/>
    <property type="molecule type" value="Genomic_DNA"/>
</dbReference>
<organism evidence="1 2">
    <name type="scientific">Micromonospora rifamycinica</name>
    <dbReference type="NCBI Taxonomy" id="291594"/>
    <lineage>
        <taxon>Bacteria</taxon>
        <taxon>Bacillati</taxon>
        <taxon>Actinomycetota</taxon>
        <taxon>Actinomycetes</taxon>
        <taxon>Micromonosporales</taxon>
        <taxon>Micromonosporaceae</taxon>
        <taxon>Micromonospora</taxon>
    </lineage>
</organism>
<dbReference type="Proteomes" id="UP000198226">
    <property type="component" value="Chromosome I"/>
</dbReference>
<sequence>MAGAELSSVQRFVLITLMIKGSAVPNTYLRNVAGISLSRPYRDDLRDRGFIAVTEKPLVLELTEKGWGQAIEELGGSVPPRAGAAGGALYIALGFLRSLLDHLEVAPSELFTLRFAASDATLAPAQAEPSTTTRLDVASAIREAYGTVAQSGELLPLTQLRTALKSQIDATLVRMNREPGVQIIPNSQQGDLTAEDRAAAVRIGNQDRHLISITS</sequence>
<dbReference type="AlphaFoldDB" id="A0A1C5KDL1"/>
<protein>
    <submittedName>
        <fullName evidence="1">Uncharacterized protein</fullName>
    </submittedName>
</protein>
<name>A0A1C5KDL1_9ACTN</name>
<dbReference type="OrthoDB" id="3822696at2"/>
<reference evidence="2" key="1">
    <citation type="submission" date="2016-06" db="EMBL/GenBank/DDBJ databases">
        <authorList>
            <person name="Varghese N."/>
            <person name="Submissions Spin"/>
        </authorList>
    </citation>
    <scope>NUCLEOTIDE SEQUENCE [LARGE SCALE GENOMIC DNA]</scope>
    <source>
        <strain evidence="2">DSM 44983</strain>
    </source>
</reference>
<gene>
    <name evidence="1" type="ORF">GA0070623_5152</name>
</gene>
<evidence type="ECO:0000313" key="2">
    <source>
        <dbReference type="Proteomes" id="UP000198226"/>
    </source>
</evidence>
<evidence type="ECO:0000313" key="1">
    <source>
        <dbReference type="EMBL" id="SCG80649.1"/>
    </source>
</evidence>
<keyword evidence="2" id="KW-1185">Reference proteome</keyword>